<reference evidence="9 10" key="1">
    <citation type="journal article" date="2014" name="PLoS Genet.">
        <title>Phylogenetically driven sequencing of extremely halophilic archaea reveals strategies for static and dynamic osmo-response.</title>
        <authorList>
            <person name="Becker E.A."/>
            <person name="Seitzer P.M."/>
            <person name="Tritt A."/>
            <person name="Larsen D."/>
            <person name="Krusor M."/>
            <person name="Yao A.I."/>
            <person name="Wu D."/>
            <person name="Madern D."/>
            <person name="Eisen J.A."/>
            <person name="Darling A.E."/>
            <person name="Facciotti M.T."/>
        </authorList>
    </citation>
    <scope>NUCLEOTIDE SEQUENCE [LARGE SCALE GENOMIC DNA]</scope>
    <source>
        <strain evidence="9 10">DSM 8989</strain>
    </source>
</reference>
<dbReference type="SUPFAM" id="SSF56235">
    <property type="entry name" value="N-terminal nucleophile aminohydrolases (Ntn hydrolases)"/>
    <property type="match status" value="1"/>
</dbReference>
<evidence type="ECO:0000256" key="1">
    <source>
        <dbReference type="ARBA" id="ARBA00012920"/>
    </source>
</evidence>
<organism evidence="9 10">
    <name type="scientific">Halococcus salifodinae DSM 8989</name>
    <dbReference type="NCBI Taxonomy" id="1227456"/>
    <lineage>
        <taxon>Archaea</taxon>
        <taxon>Methanobacteriati</taxon>
        <taxon>Methanobacteriota</taxon>
        <taxon>Stenosarchaea group</taxon>
        <taxon>Halobacteria</taxon>
        <taxon>Halobacteriales</taxon>
        <taxon>Halococcaceae</taxon>
        <taxon>Halococcus</taxon>
    </lineage>
</organism>
<feature type="binding site" evidence="6">
    <location>
        <begin position="285"/>
        <end position="288"/>
    </location>
    <ligand>
        <name>substrate</name>
    </ligand>
</feature>
<dbReference type="Proteomes" id="UP000011625">
    <property type="component" value="Unassembled WGS sequence"/>
</dbReference>
<sequence>MDERDDRLVGNVELVAAGGFDALARVGYLDSIVAHIITNPRGALKGLPFSDPASPRSAPVREGYATGPGGARMQLIVHGGAGSAPDDPESRQEVLDEAAATGTGEPTPTAAVVAAIGVLERAPRFNAGVGGAIQDDGVVRTDAGIMTDEREVGAACSMPGVRDAATVARTVMTETPHVLVADDHAVSLAEGFGVETEADLTTERTRERWADLSPPDEGDTDERLAWVREQFGGSDTVGAVAVEDGKIAAATSTGGRWCALAGRVGDVPQVGSGFYATPAGGASATGAGEDIARMTLSRLAVERLEAGDSPETAAEHAIDELAVETDGGAGIIVLDDEGRVGSAYNTDAMQTSTAEQS</sequence>
<feature type="region of interest" description="Disordered" evidence="8">
    <location>
        <begin position="45"/>
        <end position="65"/>
    </location>
</feature>
<evidence type="ECO:0000256" key="5">
    <source>
        <dbReference type="PIRSR" id="PIRSR600246-1"/>
    </source>
</evidence>
<feature type="active site" description="Nucleophile" evidence="5">
    <location>
        <position position="236"/>
    </location>
</feature>
<proteinExistence type="predicted"/>
<protein>
    <recommendedName>
        <fullName evidence="3">Plant-type L-asparaginase</fullName>
        <ecNumber evidence="1">3.5.1.1</ecNumber>
    </recommendedName>
    <alternativeName>
        <fullName evidence="2">L-asparagine amidohydrolase</fullName>
    </alternativeName>
</protein>
<dbReference type="CDD" id="cd04703">
    <property type="entry name" value="Asparaginase_2_like_1"/>
    <property type="match status" value="1"/>
</dbReference>
<evidence type="ECO:0000313" key="10">
    <source>
        <dbReference type="Proteomes" id="UP000011625"/>
    </source>
</evidence>
<dbReference type="InterPro" id="IPR029055">
    <property type="entry name" value="Ntn_hydrolases_N"/>
</dbReference>
<keyword evidence="10" id="KW-1185">Reference proteome</keyword>
<dbReference type="GO" id="GO:0005737">
    <property type="term" value="C:cytoplasm"/>
    <property type="evidence" value="ECO:0007669"/>
    <property type="project" value="TreeGrafter"/>
</dbReference>
<dbReference type="EC" id="3.5.1.1" evidence="1"/>
<evidence type="ECO:0000256" key="7">
    <source>
        <dbReference type="PIRSR" id="PIRSR600246-3"/>
    </source>
</evidence>
<dbReference type="GO" id="GO:0004067">
    <property type="term" value="F:asparaginase activity"/>
    <property type="evidence" value="ECO:0007669"/>
    <property type="project" value="UniProtKB-EC"/>
</dbReference>
<feature type="binding site" evidence="6">
    <location>
        <begin position="263"/>
        <end position="266"/>
    </location>
    <ligand>
        <name>substrate</name>
    </ligand>
</feature>
<gene>
    <name evidence="9" type="ORF">C450_02409</name>
</gene>
<evidence type="ECO:0000313" key="9">
    <source>
        <dbReference type="EMBL" id="EMA55582.1"/>
    </source>
</evidence>
<dbReference type="EMBL" id="AOME01000013">
    <property type="protein sequence ID" value="EMA55582.1"/>
    <property type="molecule type" value="Genomic_DNA"/>
</dbReference>
<evidence type="ECO:0000256" key="8">
    <source>
        <dbReference type="SAM" id="MobiDB-lite"/>
    </source>
</evidence>
<feature type="compositionally biased region" description="Low complexity" evidence="8">
    <location>
        <begin position="97"/>
        <end position="106"/>
    </location>
</feature>
<evidence type="ECO:0000256" key="4">
    <source>
        <dbReference type="ARBA" id="ARBA00049366"/>
    </source>
</evidence>
<feature type="site" description="Cleavage; by autolysis" evidence="7">
    <location>
        <begin position="235"/>
        <end position="236"/>
    </location>
</feature>
<dbReference type="PANTHER" id="PTHR10188:SF6">
    <property type="entry name" value="N(4)-(BETA-N-ACETYLGLUCOSAMINYL)-L-ASPARAGINASE"/>
    <property type="match status" value="1"/>
</dbReference>
<feature type="region of interest" description="Disordered" evidence="8">
    <location>
        <begin position="79"/>
        <end position="106"/>
    </location>
</feature>
<dbReference type="PANTHER" id="PTHR10188">
    <property type="entry name" value="L-ASPARAGINASE"/>
    <property type="match status" value="1"/>
</dbReference>
<name>M0NCA3_9EURY</name>
<dbReference type="AlphaFoldDB" id="M0NCA3"/>
<dbReference type="STRING" id="1227456.C450_02409"/>
<evidence type="ECO:0000256" key="6">
    <source>
        <dbReference type="PIRSR" id="PIRSR600246-2"/>
    </source>
</evidence>
<comment type="catalytic activity">
    <reaction evidence="4">
        <text>L-asparagine + H2O = L-aspartate + NH4(+)</text>
        <dbReference type="Rhea" id="RHEA:21016"/>
        <dbReference type="ChEBI" id="CHEBI:15377"/>
        <dbReference type="ChEBI" id="CHEBI:28938"/>
        <dbReference type="ChEBI" id="CHEBI:29991"/>
        <dbReference type="ChEBI" id="CHEBI:58048"/>
        <dbReference type="EC" id="3.5.1.1"/>
    </reaction>
</comment>
<dbReference type="Gene3D" id="3.60.20.30">
    <property type="entry name" value="(Glycosyl)asparaginase"/>
    <property type="match status" value="1"/>
</dbReference>
<comment type="caution">
    <text evidence="9">The sequence shown here is derived from an EMBL/GenBank/DDBJ whole genome shotgun (WGS) entry which is preliminary data.</text>
</comment>
<dbReference type="PATRIC" id="fig|1227456.3.peg.505"/>
<evidence type="ECO:0000256" key="3">
    <source>
        <dbReference type="ARBA" id="ARBA00044776"/>
    </source>
</evidence>
<dbReference type="InterPro" id="IPR000246">
    <property type="entry name" value="Peptidase_T2"/>
</dbReference>
<dbReference type="Pfam" id="PF01112">
    <property type="entry name" value="Asparaginase_2"/>
    <property type="match status" value="1"/>
</dbReference>
<accession>M0NCA3</accession>
<evidence type="ECO:0000256" key="2">
    <source>
        <dbReference type="ARBA" id="ARBA00030414"/>
    </source>
</evidence>